<dbReference type="AlphaFoldDB" id="A0A813IRH7"/>
<feature type="compositionally biased region" description="Polar residues" evidence="1">
    <location>
        <begin position="96"/>
        <end position="108"/>
    </location>
</feature>
<sequence>MEAAAEVHAEGQGAAAMSESLPDNGRTIKTTFIESGPEASTQRSLSMTEPMTTTISALSVRTDWSSESEASPRKTAATADGAGESGAFQAPAPAAEQTTTSLQSGRTRTLMTTISPRFPLGAPVRYGVHSIQNRRSEMEDAHRAVLGVESSSPSSVEAALGNLSYFAVFDG</sequence>
<name>A0A813IRH7_POLGL</name>
<evidence type="ECO:0000256" key="1">
    <source>
        <dbReference type="SAM" id="MobiDB-lite"/>
    </source>
</evidence>
<reference evidence="2" key="1">
    <citation type="submission" date="2021-02" db="EMBL/GenBank/DDBJ databases">
        <authorList>
            <person name="Dougan E. K."/>
            <person name="Rhodes N."/>
            <person name="Thang M."/>
            <person name="Chan C."/>
        </authorList>
    </citation>
    <scope>NUCLEOTIDE SEQUENCE</scope>
</reference>
<comment type="caution">
    <text evidence="2">The sequence shown here is derived from an EMBL/GenBank/DDBJ whole genome shotgun (WGS) entry which is preliminary data.</text>
</comment>
<dbReference type="Proteomes" id="UP000626109">
    <property type="component" value="Unassembled WGS sequence"/>
</dbReference>
<dbReference type="EMBL" id="CAJNNW010012671">
    <property type="protein sequence ID" value="CAE8654554.1"/>
    <property type="molecule type" value="Genomic_DNA"/>
</dbReference>
<accession>A0A813IRH7</accession>
<dbReference type="InterPro" id="IPR036457">
    <property type="entry name" value="PPM-type-like_dom_sf"/>
</dbReference>
<dbReference type="SUPFAM" id="SSF81606">
    <property type="entry name" value="PP2C-like"/>
    <property type="match status" value="1"/>
</dbReference>
<feature type="region of interest" description="Disordered" evidence="1">
    <location>
        <begin position="1"/>
        <end position="108"/>
    </location>
</feature>
<gene>
    <name evidence="2" type="ORF">PGLA2088_LOCUS11075</name>
</gene>
<evidence type="ECO:0000313" key="2">
    <source>
        <dbReference type="EMBL" id="CAE8654554.1"/>
    </source>
</evidence>
<evidence type="ECO:0000313" key="3">
    <source>
        <dbReference type="Proteomes" id="UP000626109"/>
    </source>
</evidence>
<protein>
    <submittedName>
        <fullName evidence="2">Uncharacterized protein</fullName>
    </submittedName>
</protein>
<feature type="compositionally biased region" description="Polar residues" evidence="1">
    <location>
        <begin position="27"/>
        <end position="69"/>
    </location>
</feature>
<organism evidence="2 3">
    <name type="scientific">Polarella glacialis</name>
    <name type="common">Dinoflagellate</name>
    <dbReference type="NCBI Taxonomy" id="89957"/>
    <lineage>
        <taxon>Eukaryota</taxon>
        <taxon>Sar</taxon>
        <taxon>Alveolata</taxon>
        <taxon>Dinophyceae</taxon>
        <taxon>Suessiales</taxon>
        <taxon>Suessiaceae</taxon>
        <taxon>Polarella</taxon>
    </lineage>
</organism>
<feature type="non-terminal residue" evidence="2">
    <location>
        <position position="171"/>
    </location>
</feature>
<dbReference type="Gene3D" id="3.60.40.10">
    <property type="entry name" value="PPM-type phosphatase domain"/>
    <property type="match status" value="1"/>
</dbReference>
<proteinExistence type="predicted"/>